<dbReference type="EMBL" id="BAAAPE010000008">
    <property type="protein sequence ID" value="GAA2077941.1"/>
    <property type="molecule type" value="Genomic_DNA"/>
</dbReference>
<keyword evidence="2" id="KW-0472">Membrane</keyword>
<comment type="caution">
    <text evidence="3">The sequence shown here is derived from an EMBL/GenBank/DDBJ whole genome shotgun (WGS) entry which is preliminary data.</text>
</comment>
<keyword evidence="2" id="KW-0812">Transmembrane</keyword>
<dbReference type="Proteomes" id="UP001500016">
    <property type="component" value="Unassembled WGS sequence"/>
</dbReference>
<dbReference type="NCBIfam" id="TIGR02234">
    <property type="entry name" value="trp_oprn_chp"/>
    <property type="match status" value="1"/>
</dbReference>
<feature type="transmembrane region" description="Helical" evidence="2">
    <location>
        <begin position="33"/>
        <end position="57"/>
    </location>
</feature>
<proteinExistence type="predicted"/>
<feature type="transmembrane region" description="Helical" evidence="2">
    <location>
        <begin position="153"/>
        <end position="173"/>
    </location>
</feature>
<keyword evidence="4" id="KW-1185">Reference proteome</keyword>
<organism evidence="3 4">
    <name type="scientific">Streptomyces albiaxialis</name>
    <dbReference type="NCBI Taxonomy" id="329523"/>
    <lineage>
        <taxon>Bacteria</taxon>
        <taxon>Bacillati</taxon>
        <taxon>Actinomycetota</taxon>
        <taxon>Actinomycetes</taxon>
        <taxon>Kitasatosporales</taxon>
        <taxon>Streptomycetaceae</taxon>
        <taxon>Streptomyces</taxon>
    </lineage>
</organism>
<name>A0ABP5HLC5_9ACTN</name>
<evidence type="ECO:0000256" key="2">
    <source>
        <dbReference type="SAM" id="Phobius"/>
    </source>
</evidence>
<feature type="compositionally biased region" description="Basic and acidic residues" evidence="1">
    <location>
        <begin position="201"/>
        <end position="226"/>
    </location>
</feature>
<feature type="region of interest" description="Disordered" evidence="1">
    <location>
        <begin position="182"/>
        <end position="226"/>
    </location>
</feature>
<dbReference type="Pfam" id="PF09534">
    <property type="entry name" value="Trp_oprn_chp"/>
    <property type="match status" value="1"/>
</dbReference>
<feature type="compositionally biased region" description="Basic and acidic residues" evidence="1">
    <location>
        <begin position="8"/>
        <end position="22"/>
    </location>
</feature>
<evidence type="ECO:0000256" key="1">
    <source>
        <dbReference type="SAM" id="MobiDB-lite"/>
    </source>
</evidence>
<evidence type="ECO:0000313" key="4">
    <source>
        <dbReference type="Proteomes" id="UP001500016"/>
    </source>
</evidence>
<feature type="region of interest" description="Disordered" evidence="1">
    <location>
        <begin position="1"/>
        <end position="27"/>
    </location>
</feature>
<reference evidence="4" key="1">
    <citation type="journal article" date="2019" name="Int. J. Syst. Evol. Microbiol.">
        <title>The Global Catalogue of Microorganisms (GCM) 10K type strain sequencing project: providing services to taxonomists for standard genome sequencing and annotation.</title>
        <authorList>
            <consortium name="The Broad Institute Genomics Platform"/>
            <consortium name="The Broad Institute Genome Sequencing Center for Infectious Disease"/>
            <person name="Wu L."/>
            <person name="Ma J."/>
        </authorList>
    </citation>
    <scope>NUCLEOTIDE SEQUENCE [LARGE SCALE GENOMIC DNA]</scope>
    <source>
        <strain evidence="4">JCM 15478</strain>
    </source>
</reference>
<evidence type="ECO:0000313" key="3">
    <source>
        <dbReference type="EMBL" id="GAA2077941.1"/>
    </source>
</evidence>
<dbReference type="InterPro" id="IPR011746">
    <property type="entry name" value="Trp_synth-assoc_CHP"/>
</dbReference>
<sequence length="226" mass="22727">MTSASSEPDERPEGAGRSERTGRPPGQRAARRALGIALLCGAVGAALALVSAGQTWSESTAAFAQGTVPVTAKGGDVTGLPSALALVGLAALVAVFAVRRAGRVTVSVLLTLCGAGVIASALIGADDPGALSEKAAKTSGLTGSDIGAVHLSAWPYVSAAGGLLLVIAGLLALRFGRAWPSMSGSGRYERTARGPRAARPARVDPDRPEDLWKALDRGEDPTHGTA</sequence>
<protein>
    <submittedName>
        <fullName evidence="3">TIGR02234 family membrane protein</fullName>
    </submittedName>
</protein>
<dbReference type="InterPro" id="IPR019051">
    <property type="entry name" value="Trp_biosyn_TM_oprn/chp"/>
</dbReference>
<gene>
    <name evidence="3" type="ORF">GCM10009801_34460</name>
</gene>
<feature type="transmembrane region" description="Helical" evidence="2">
    <location>
        <begin position="77"/>
        <end position="97"/>
    </location>
</feature>
<keyword evidence="2" id="KW-1133">Transmembrane helix</keyword>
<feature type="transmembrane region" description="Helical" evidence="2">
    <location>
        <begin position="104"/>
        <end position="125"/>
    </location>
</feature>
<dbReference type="RefSeq" id="WP_344528955.1">
    <property type="nucleotide sequence ID" value="NZ_BAAAPE010000008.1"/>
</dbReference>
<accession>A0ABP5HLC5</accession>